<sequence length="267" mass="28028">MMMLPLTHATLASFSASTTVAAAVVVFSPTGRSACVRKVVAPSGRYRHEPYGARVIPITGAPHIASPPLTFTPYPSVTTIRSKQQHQQQSMVVTTTNSSGIYSSNESSCSSSSVSTSGHSTANSLSISSNCSRMSEVLDFFMPPVVIAAPVAPPPAPPSSSVRLPVSATSVPVTGKGRAVEEQHHSTAVYRQQKVKTPEPEKTTVAAPTAMLSSSSDRVKQSNGARFAIVAFKHETATFMAPFKLTVGDIVVVEGDRGENIGTVAEI</sequence>
<evidence type="ECO:0000313" key="2">
    <source>
        <dbReference type="EMBL" id="CUG46629.1"/>
    </source>
</evidence>
<feature type="non-terminal residue" evidence="2">
    <location>
        <position position="267"/>
    </location>
</feature>
<feature type="chain" id="PRO_5006621674" evidence="1">
    <location>
        <begin position="23"/>
        <end position="267"/>
    </location>
</feature>
<gene>
    <name evidence="2" type="ORF">BSAL_79805</name>
</gene>
<dbReference type="InterPro" id="IPR047767">
    <property type="entry name" value="PSP1-like"/>
</dbReference>
<dbReference type="EMBL" id="CYKH01000828">
    <property type="protein sequence ID" value="CUG46629.1"/>
    <property type="molecule type" value="Genomic_DNA"/>
</dbReference>
<organism evidence="2 3">
    <name type="scientific">Bodo saltans</name>
    <name type="common">Flagellated protozoan</name>
    <dbReference type="NCBI Taxonomy" id="75058"/>
    <lineage>
        <taxon>Eukaryota</taxon>
        <taxon>Discoba</taxon>
        <taxon>Euglenozoa</taxon>
        <taxon>Kinetoplastea</taxon>
        <taxon>Metakinetoplastina</taxon>
        <taxon>Eubodonida</taxon>
        <taxon>Bodonidae</taxon>
        <taxon>Bodo</taxon>
    </lineage>
</organism>
<keyword evidence="1" id="KW-0732">Signal</keyword>
<evidence type="ECO:0000256" key="1">
    <source>
        <dbReference type="SAM" id="SignalP"/>
    </source>
</evidence>
<feature type="signal peptide" evidence="1">
    <location>
        <begin position="1"/>
        <end position="22"/>
    </location>
</feature>
<proteinExistence type="predicted"/>
<dbReference type="PANTHER" id="PTHR43830">
    <property type="entry name" value="PROTEIN PSP1"/>
    <property type="match status" value="1"/>
</dbReference>
<keyword evidence="3" id="KW-1185">Reference proteome</keyword>
<dbReference type="GO" id="GO:0005737">
    <property type="term" value="C:cytoplasm"/>
    <property type="evidence" value="ECO:0007669"/>
    <property type="project" value="TreeGrafter"/>
</dbReference>
<accession>A0A0S4IXT1</accession>
<dbReference type="VEuPathDB" id="TriTrypDB:BSAL_79805"/>
<dbReference type="AlphaFoldDB" id="A0A0S4IXT1"/>
<dbReference type="PANTHER" id="PTHR43830:SF4">
    <property type="entry name" value="PSP1 C-TERMINAL DOMAIN-CONTAINING PROTEIN"/>
    <property type="match status" value="1"/>
</dbReference>
<name>A0A0S4IXT1_BODSA</name>
<reference evidence="3" key="1">
    <citation type="submission" date="2015-09" db="EMBL/GenBank/DDBJ databases">
        <authorList>
            <consortium name="Pathogen Informatics"/>
        </authorList>
    </citation>
    <scope>NUCLEOTIDE SEQUENCE [LARGE SCALE GENOMIC DNA]</scope>
    <source>
        <strain evidence="3">Lake Konstanz</strain>
    </source>
</reference>
<protein>
    <submittedName>
        <fullName evidence="2">Uncharacterized protein</fullName>
    </submittedName>
</protein>
<dbReference type="Proteomes" id="UP000051952">
    <property type="component" value="Unassembled WGS sequence"/>
</dbReference>
<evidence type="ECO:0000313" key="3">
    <source>
        <dbReference type="Proteomes" id="UP000051952"/>
    </source>
</evidence>